<feature type="transmembrane region" description="Helical" evidence="1">
    <location>
        <begin position="6"/>
        <end position="26"/>
    </location>
</feature>
<accession>A0A8S5MGW7</accession>
<organism evidence="2">
    <name type="scientific">Podoviridae sp. ct1h53</name>
    <dbReference type="NCBI Taxonomy" id="2826536"/>
    <lineage>
        <taxon>Viruses</taxon>
        <taxon>Duplodnaviria</taxon>
        <taxon>Heunggongvirae</taxon>
        <taxon>Uroviricota</taxon>
        <taxon>Caudoviricetes</taxon>
    </lineage>
</organism>
<keyword evidence="1" id="KW-0472">Membrane</keyword>
<evidence type="ECO:0000256" key="1">
    <source>
        <dbReference type="SAM" id="Phobius"/>
    </source>
</evidence>
<dbReference type="EMBL" id="BK014902">
    <property type="protein sequence ID" value="DAD81490.1"/>
    <property type="molecule type" value="Genomic_DNA"/>
</dbReference>
<protein>
    <submittedName>
        <fullName evidence="2">Uncharacterized protein</fullName>
    </submittedName>
</protein>
<name>A0A8S5MGW7_9CAUD</name>
<proteinExistence type="predicted"/>
<reference evidence="2" key="1">
    <citation type="journal article" date="2021" name="Proc. Natl. Acad. Sci. U.S.A.">
        <title>A Catalog of Tens of Thousands of Viruses from Human Metagenomes Reveals Hidden Associations with Chronic Diseases.</title>
        <authorList>
            <person name="Tisza M.J."/>
            <person name="Buck C.B."/>
        </authorList>
    </citation>
    <scope>NUCLEOTIDE SEQUENCE</scope>
    <source>
        <strain evidence="2">Ct1h53</strain>
    </source>
</reference>
<sequence length="109" mass="12992">MKEDLICGVAILLYLVLLYLLTTAFIKTGRAVDRYKMKKKTDKIKVGQRYEHKNYFEDPFERGKHVIKILDIKEGYVLYEYEEKPYIRSSVSLEDIVKKYILITDVKHK</sequence>
<keyword evidence="1" id="KW-0812">Transmembrane</keyword>
<evidence type="ECO:0000313" key="2">
    <source>
        <dbReference type="EMBL" id="DAD81490.1"/>
    </source>
</evidence>
<keyword evidence="1" id="KW-1133">Transmembrane helix</keyword>